<dbReference type="AlphaFoldDB" id="A0A1W6Z7I7"/>
<reference evidence="4 5" key="1">
    <citation type="submission" date="2017-05" db="EMBL/GenBank/DDBJ databases">
        <title>Complete and WGS of Bordetella genogroups.</title>
        <authorList>
            <person name="Spilker T."/>
            <person name="LiPuma J."/>
        </authorList>
    </citation>
    <scope>NUCLEOTIDE SEQUENCE [LARGE SCALE GENOMIC DNA]</scope>
    <source>
        <strain evidence="4 5">AU7206</strain>
    </source>
</reference>
<dbReference type="InterPro" id="IPR057326">
    <property type="entry name" value="KR_dom"/>
</dbReference>
<dbReference type="SMART" id="SM00822">
    <property type="entry name" value="PKS_KR"/>
    <property type="match status" value="1"/>
</dbReference>
<accession>A0A1W6Z7I7</accession>
<dbReference type="GO" id="GO:0016614">
    <property type="term" value="F:oxidoreductase activity, acting on CH-OH group of donors"/>
    <property type="evidence" value="ECO:0007669"/>
    <property type="project" value="UniProtKB-ARBA"/>
</dbReference>
<evidence type="ECO:0000313" key="5">
    <source>
        <dbReference type="Proteomes" id="UP000194161"/>
    </source>
</evidence>
<evidence type="ECO:0000313" key="4">
    <source>
        <dbReference type="EMBL" id="ARP93215.1"/>
    </source>
</evidence>
<dbReference type="InterPro" id="IPR036291">
    <property type="entry name" value="NAD(P)-bd_dom_sf"/>
</dbReference>
<dbReference type="InterPro" id="IPR002347">
    <property type="entry name" value="SDR_fam"/>
</dbReference>
<dbReference type="RefSeq" id="WP_086077051.1">
    <property type="nucleotide sequence ID" value="NZ_CP021111.1"/>
</dbReference>
<dbReference type="Pfam" id="PF13561">
    <property type="entry name" value="adh_short_C2"/>
    <property type="match status" value="1"/>
</dbReference>
<sequence>MSSAESSSASKVMIVTGASRGIGAAVALLAARRGYAVCVNYHSRSAAADGVVQAIRNAGGTALAVGADVSRQDQVQAMFETVDRELGRVDALVNNAGILEKQTTVENLDADRITRVLATNVVGTFLCCREAVRRMAPRHGGRGGAIVNLSSMASRLGAPGEYVDYAASKGAVDTLTIGLSKEVGADGIRVNGVRPGLIYTEMHASGGEPGRVDRLKDSLPLKRGGTPEEVAAAVLWLCSDESGFTTGSFIDVSGGR</sequence>
<dbReference type="PRINTS" id="PR00080">
    <property type="entry name" value="SDRFAMILY"/>
</dbReference>
<dbReference type="STRING" id="463040.CAL15_01735"/>
<comment type="similarity">
    <text evidence="1">Belongs to the short-chain dehydrogenases/reductases (SDR) family.</text>
</comment>
<dbReference type="Gene3D" id="3.40.50.720">
    <property type="entry name" value="NAD(P)-binding Rossmann-like Domain"/>
    <property type="match status" value="1"/>
</dbReference>
<organism evidence="4 5">
    <name type="scientific">Bordetella genomosp. 13</name>
    <dbReference type="NCBI Taxonomy" id="463040"/>
    <lineage>
        <taxon>Bacteria</taxon>
        <taxon>Pseudomonadati</taxon>
        <taxon>Pseudomonadota</taxon>
        <taxon>Betaproteobacteria</taxon>
        <taxon>Burkholderiales</taxon>
        <taxon>Alcaligenaceae</taxon>
        <taxon>Bordetella</taxon>
    </lineage>
</organism>
<proteinExistence type="inferred from homology"/>
<dbReference type="FunFam" id="3.40.50.720:FF:000084">
    <property type="entry name" value="Short-chain dehydrogenase reductase"/>
    <property type="match status" value="1"/>
</dbReference>
<dbReference type="SUPFAM" id="SSF51735">
    <property type="entry name" value="NAD(P)-binding Rossmann-fold domains"/>
    <property type="match status" value="1"/>
</dbReference>
<evidence type="ECO:0000256" key="1">
    <source>
        <dbReference type="ARBA" id="ARBA00006484"/>
    </source>
</evidence>
<feature type="domain" description="Ketoreductase" evidence="3">
    <location>
        <begin position="11"/>
        <end position="201"/>
    </location>
</feature>
<gene>
    <name evidence="4" type="ORF">CAL15_01735</name>
</gene>
<name>A0A1W6Z7I7_9BORD</name>
<dbReference type="EMBL" id="CP021111">
    <property type="protein sequence ID" value="ARP93215.1"/>
    <property type="molecule type" value="Genomic_DNA"/>
</dbReference>
<dbReference type="OrthoDB" id="20590at2"/>
<protein>
    <submittedName>
        <fullName evidence="4">NAD(P)-dependent oxidoreductase</fullName>
    </submittedName>
</protein>
<dbReference type="PANTHER" id="PTHR48107">
    <property type="entry name" value="NADPH-DEPENDENT ALDEHYDE REDUCTASE-LIKE PROTEIN, CHLOROPLASTIC-RELATED"/>
    <property type="match status" value="1"/>
</dbReference>
<keyword evidence="5" id="KW-1185">Reference proteome</keyword>
<dbReference type="CDD" id="cd05233">
    <property type="entry name" value="SDR_c"/>
    <property type="match status" value="1"/>
</dbReference>
<dbReference type="PRINTS" id="PR00081">
    <property type="entry name" value="GDHRDH"/>
</dbReference>
<keyword evidence="2" id="KW-0560">Oxidoreductase</keyword>
<dbReference type="KEGG" id="bgm:CAL15_01735"/>
<dbReference type="NCBIfam" id="NF004777">
    <property type="entry name" value="PRK06123.1"/>
    <property type="match status" value="1"/>
</dbReference>
<dbReference type="Proteomes" id="UP000194161">
    <property type="component" value="Chromosome"/>
</dbReference>
<dbReference type="PANTHER" id="PTHR48107:SF7">
    <property type="entry name" value="RE15974P"/>
    <property type="match status" value="1"/>
</dbReference>
<evidence type="ECO:0000259" key="3">
    <source>
        <dbReference type="SMART" id="SM00822"/>
    </source>
</evidence>
<evidence type="ECO:0000256" key="2">
    <source>
        <dbReference type="ARBA" id="ARBA00023002"/>
    </source>
</evidence>